<organism evidence="1 2">
    <name type="scientific">Teratosphaeria nubilosa</name>
    <dbReference type="NCBI Taxonomy" id="161662"/>
    <lineage>
        <taxon>Eukaryota</taxon>
        <taxon>Fungi</taxon>
        <taxon>Dikarya</taxon>
        <taxon>Ascomycota</taxon>
        <taxon>Pezizomycotina</taxon>
        <taxon>Dothideomycetes</taxon>
        <taxon>Dothideomycetidae</taxon>
        <taxon>Mycosphaerellales</taxon>
        <taxon>Teratosphaeriaceae</taxon>
        <taxon>Teratosphaeria</taxon>
    </lineage>
</organism>
<dbReference type="EMBL" id="ML995843">
    <property type="protein sequence ID" value="KAF2768584.1"/>
    <property type="molecule type" value="Genomic_DNA"/>
</dbReference>
<dbReference type="OrthoDB" id="3946167at2759"/>
<sequence>MADPTSASDQIYTIETINPASSYTPGIAASSDVVAILPLNGTTVTAWQVTGTTGLAVVDGTTLSFRQQGITLSNGVAISLGFYGLEDSTTTALYSTETSLLPSTAPTATATATATATSSQTATAGSIASFAGSSTAKGSQSATSASGSVSSTTSASGAQQLRMLCAGKTLFLLSAVLGFMFCVS</sequence>
<gene>
    <name evidence="1" type="ORF">EJ03DRAFT_328234</name>
</gene>
<dbReference type="Proteomes" id="UP000799436">
    <property type="component" value="Unassembled WGS sequence"/>
</dbReference>
<keyword evidence="2" id="KW-1185">Reference proteome</keyword>
<reference evidence="1" key="1">
    <citation type="journal article" date="2020" name="Stud. Mycol.">
        <title>101 Dothideomycetes genomes: a test case for predicting lifestyles and emergence of pathogens.</title>
        <authorList>
            <person name="Haridas S."/>
            <person name="Albert R."/>
            <person name="Binder M."/>
            <person name="Bloem J."/>
            <person name="Labutti K."/>
            <person name="Salamov A."/>
            <person name="Andreopoulos B."/>
            <person name="Baker S."/>
            <person name="Barry K."/>
            <person name="Bills G."/>
            <person name="Bluhm B."/>
            <person name="Cannon C."/>
            <person name="Castanera R."/>
            <person name="Culley D."/>
            <person name="Daum C."/>
            <person name="Ezra D."/>
            <person name="Gonzalez J."/>
            <person name="Henrissat B."/>
            <person name="Kuo A."/>
            <person name="Liang C."/>
            <person name="Lipzen A."/>
            <person name="Lutzoni F."/>
            <person name="Magnuson J."/>
            <person name="Mondo S."/>
            <person name="Nolan M."/>
            <person name="Ohm R."/>
            <person name="Pangilinan J."/>
            <person name="Park H.-J."/>
            <person name="Ramirez L."/>
            <person name="Alfaro M."/>
            <person name="Sun H."/>
            <person name="Tritt A."/>
            <person name="Yoshinaga Y."/>
            <person name="Zwiers L.-H."/>
            <person name="Turgeon B."/>
            <person name="Goodwin S."/>
            <person name="Spatafora J."/>
            <person name="Crous P."/>
            <person name="Grigoriev I."/>
        </authorList>
    </citation>
    <scope>NUCLEOTIDE SEQUENCE</scope>
    <source>
        <strain evidence="1">CBS 116005</strain>
    </source>
</reference>
<accession>A0A6G1L8L4</accession>
<evidence type="ECO:0000313" key="2">
    <source>
        <dbReference type="Proteomes" id="UP000799436"/>
    </source>
</evidence>
<protein>
    <submittedName>
        <fullName evidence="1">Uncharacterized protein</fullName>
    </submittedName>
</protein>
<name>A0A6G1L8L4_9PEZI</name>
<proteinExistence type="predicted"/>
<dbReference type="AlphaFoldDB" id="A0A6G1L8L4"/>
<evidence type="ECO:0000313" key="1">
    <source>
        <dbReference type="EMBL" id="KAF2768584.1"/>
    </source>
</evidence>